<evidence type="ECO:0000256" key="1">
    <source>
        <dbReference type="SAM" id="Phobius"/>
    </source>
</evidence>
<evidence type="ECO:0000313" key="2">
    <source>
        <dbReference type="EMBL" id="OUL57966.1"/>
    </source>
</evidence>
<reference evidence="2 3" key="1">
    <citation type="submission" date="2017-02" db="EMBL/GenBank/DDBJ databases">
        <title>Pseudoalteromonas ulvae TC14 Genome.</title>
        <authorList>
            <person name="Molmeret M."/>
        </authorList>
    </citation>
    <scope>NUCLEOTIDE SEQUENCE [LARGE SCALE GENOMIC DNA]</scope>
    <source>
        <strain evidence="2">TC14</strain>
    </source>
</reference>
<name>A0A244CR57_PSEDV</name>
<feature type="transmembrane region" description="Helical" evidence="1">
    <location>
        <begin position="46"/>
        <end position="65"/>
    </location>
</feature>
<keyword evidence="1" id="KW-0812">Transmembrane</keyword>
<dbReference type="AlphaFoldDB" id="A0A244CR57"/>
<protein>
    <recommendedName>
        <fullName evidence="4">DUF2306 domain-containing protein</fullName>
    </recommendedName>
</protein>
<keyword evidence="3" id="KW-1185">Reference proteome</keyword>
<gene>
    <name evidence="2" type="ORF">B1199_06270</name>
</gene>
<feature type="transmembrane region" description="Helical" evidence="1">
    <location>
        <begin position="85"/>
        <end position="104"/>
    </location>
</feature>
<sequence>MATLFTAVFMAHIAFGICALTLFWFPAFTRKGSMRHRQFGVWYSNAMYGVVASAVIMASLSITIPELVKPEAFANALDPQKLRASMMRFSILLLHLALLTLVSIRYGQLVLKAKKDRTILKQPLQMLITVGLLLSGLMILKTGLATNHILMLIFGPLGIFIAVTNLIFTFKPSVKPNAWLKEHIGAYIGSGIGAYTAFISFGGRQIFETSGHLQITLWVAPGVIGTVFIFFLSRKYAN</sequence>
<organism evidence="2 3">
    <name type="scientific">Pseudoalteromonas ulvae</name>
    <dbReference type="NCBI Taxonomy" id="107327"/>
    <lineage>
        <taxon>Bacteria</taxon>
        <taxon>Pseudomonadati</taxon>
        <taxon>Pseudomonadota</taxon>
        <taxon>Gammaproteobacteria</taxon>
        <taxon>Alteromonadales</taxon>
        <taxon>Pseudoalteromonadaceae</taxon>
        <taxon>Pseudoalteromonas</taxon>
    </lineage>
</organism>
<proteinExistence type="predicted"/>
<feature type="transmembrane region" description="Helical" evidence="1">
    <location>
        <begin position="184"/>
        <end position="203"/>
    </location>
</feature>
<feature type="transmembrane region" description="Helical" evidence="1">
    <location>
        <begin position="6"/>
        <end position="25"/>
    </location>
</feature>
<dbReference type="EMBL" id="MWPV01000002">
    <property type="protein sequence ID" value="OUL57966.1"/>
    <property type="molecule type" value="Genomic_DNA"/>
</dbReference>
<evidence type="ECO:0000313" key="3">
    <source>
        <dbReference type="Proteomes" id="UP000194841"/>
    </source>
</evidence>
<feature type="transmembrane region" description="Helical" evidence="1">
    <location>
        <begin position="124"/>
        <end position="143"/>
    </location>
</feature>
<evidence type="ECO:0008006" key="4">
    <source>
        <dbReference type="Google" id="ProtNLM"/>
    </source>
</evidence>
<accession>A0A244CR57</accession>
<feature type="transmembrane region" description="Helical" evidence="1">
    <location>
        <begin position="215"/>
        <end position="233"/>
    </location>
</feature>
<keyword evidence="1" id="KW-1133">Transmembrane helix</keyword>
<comment type="caution">
    <text evidence="2">The sequence shown here is derived from an EMBL/GenBank/DDBJ whole genome shotgun (WGS) entry which is preliminary data.</text>
</comment>
<keyword evidence="1" id="KW-0472">Membrane</keyword>
<dbReference type="RefSeq" id="WP_086743271.1">
    <property type="nucleotide sequence ID" value="NZ_MWPV01000002.1"/>
</dbReference>
<feature type="transmembrane region" description="Helical" evidence="1">
    <location>
        <begin position="149"/>
        <end position="172"/>
    </location>
</feature>
<dbReference type="OrthoDB" id="5984490at2"/>
<dbReference type="Proteomes" id="UP000194841">
    <property type="component" value="Unassembled WGS sequence"/>
</dbReference>